<feature type="domain" description="TadE-like" evidence="2">
    <location>
        <begin position="13"/>
        <end position="55"/>
    </location>
</feature>
<sequence length="140" mass="15331">MTSMAKIFRNRSGSAAVEFAIVAPVFILVLLTMIAYGIYLSAAYAVQQVAADAARTAVAGITRTEREILAKNFVDQSALNYAFLDKNRVNVSVGSDPANINQFTVTVEYDATELPIWSLYTFALPDKTIRRFSTIRIGGI</sequence>
<dbReference type="RefSeq" id="WP_045230340.1">
    <property type="nucleotide sequence ID" value="NZ_BBJU01000013.1"/>
</dbReference>
<gene>
    <name evidence="3" type="ORF">RRU01S_13_01100</name>
</gene>
<dbReference type="InterPro" id="IPR012495">
    <property type="entry name" value="TadE-like_dom"/>
</dbReference>
<dbReference type="eggNOG" id="COG4961">
    <property type="taxonomic scope" value="Bacteria"/>
</dbReference>
<keyword evidence="1" id="KW-0472">Membrane</keyword>
<organism evidence="3 4">
    <name type="scientific">Agrobacterium rubi TR3 = NBRC 13261</name>
    <dbReference type="NCBI Taxonomy" id="1368415"/>
    <lineage>
        <taxon>Bacteria</taxon>
        <taxon>Pseudomonadati</taxon>
        <taxon>Pseudomonadota</taxon>
        <taxon>Alphaproteobacteria</taxon>
        <taxon>Hyphomicrobiales</taxon>
        <taxon>Rhizobiaceae</taxon>
        <taxon>Rhizobium/Agrobacterium group</taxon>
        <taxon>Agrobacterium</taxon>
    </lineage>
</organism>
<dbReference type="AlphaFoldDB" id="A0A081CVS6"/>
<protein>
    <recommendedName>
        <fullName evidence="2">TadE-like domain-containing protein</fullName>
    </recommendedName>
</protein>
<proteinExistence type="predicted"/>
<evidence type="ECO:0000259" key="2">
    <source>
        <dbReference type="Pfam" id="PF07811"/>
    </source>
</evidence>
<dbReference type="EMBL" id="BBJU01000013">
    <property type="protein sequence ID" value="GAK70772.1"/>
    <property type="molecule type" value="Genomic_DNA"/>
</dbReference>
<dbReference type="Proteomes" id="UP000028701">
    <property type="component" value="Unassembled WGS sequence"/>
</dbReference>
<evidence type="ECO:0000256" key="1">
    <source>
        <dbReference type="SAM" id="Phobius"/>
    </source>
</evidence>
<keyword evidence="1" id="KW-1133">Transmembrane helix</keyword>
<accession>A0A081CVS6</accession>
<reference evidence="3 4" key="1">
    <citation type="submission" date="2014-08" db="EMBL/GenBank/DDBJ databases">
        <title>Whole genome shotgun sequence of Rhizobium rubi NBRC 13261.</title>
        <authorList>
            <person name="Katano-Makiyama Y."/>
            <person name="Hosoyama A."/>
            <person name="Hashimoto M."/>
            <person name="Hosoyama Y."/>
            <person name="Noguchi M."/>
            <person name="Tsuchikane K."/>
            <person name="Uohara A."/>
            <person name="Ohji S."/>
            <person name="Ichikawa N."/>
            <person name="Kimura A."/>
            <person name="Yamazoe A."/>
            <person name="Fujita N."/>
        </authorList>
    </citation>
    <scope>NUCLEOTIDE SEQUENCE [LARGE SCALE GENOMIC DNA]</scope>
    <source>
        <strain evidence="3 4">NBRC 13261</strain>
    </source>
</reference>
<name>A0A081CVS6_9HYPH</name>
<evidence type="ECO:0000313" key="4">
    <source>
        <dbReference type="Proteomes" id="UP000028701"/>
    </source>
</evidence>
<comment type="caution">
    <text evidence="3">The sequence shown here is derived from an EMBL/GenBank/DDBJ whole genome shotgun (WGS) entry which is preliminary data.</text>
</comment>
<evidence type="ECO:0000313" key="3">
    <source>
        <dbReference type="EMBL" id="GAK70772.1"/>
    </source>
</evidence>
<dbReference type="OrthoDB" id="7356451at2"/>
<keyword evidence="1" id="KW-0812">Transmembrane</keyword>
<dbReference type="Pfam" id="PF07811">
    <property type="entry name" value="TadE"/>
    <property type="match status" value="1"/>
</dbReference>
<feature type="transmembrane region" description="Helical" evidence="1">
    <location>
        <begin position="21"/>
        <end position="46"/>
    </location>
</feature>